<dbReference type="CDD" id="cd11296">
    <property type="entry name" value="O-FucT_like"/>
    <property type="match status" value="1"/>
</dbReference>
<name>A0A7S2TQG4_9EUKA</name>
<keyword evidence="2" id="KW-0812">Transmembrane</keyword>
<proteinExistence type="predicted"/>
<evidence type="ECO:0000256" key="1">
    <source>
        <dbReference type="SAM" id="MobiDB-lite"/>
    </source>
</evidence>
<evidence type="ECO:0000313" key="3">
    <source>
        <dbReference type="EMBL" id="CAD9764132.1"/>
    </source>
</evidence>
<dbReference type="Gene3D" id="3.40.50.11350">
    <property type="match status" value="1"/>
</dbReference>
<keyword evidence="2" id="KW-1133">Transmembrane helix</keyword>
<evidence type="ECO:0008006" key="4">
    <source>
        <dbReference type="Google" id="ProtNLM"/>
    </source>
</evidence>
<feature type="region of interest" description="Disordered" evidence="1">
    <location>
        <begin position="77"/>
        <end position="135"/>
    </location>
</feature>
<keyword evidence="2" id="KW-0472">Membrane</keyword>
<dbReference type="EMBL" id="HBHP01016144">
    <property type="protein sequence ID" value="CAD9764132.1"/>
    <property type="molecule type" value="Transcribed_RNA"/>
</dbReference>
<feature type="compositionally biased region" description="Basic and acidic residues" evidence="1">
    <location>
        <begin position="97"/>
        <end position="120"/>
    </location>
</feature>
<organism evidence="3">
    <name type="scientific">Lotharella oceanica</name>
    <dbReference type="NCBI Taxonomy" id="641309"/>
    <lineage>
        <taxon>Eukaryota</taxon>
        <taxon>Sar</taxon>
        <taxon>Rhizaria</taxon>
        <taxon>Cercozoa</taxon>
        <taxon>Chlorarachniophyceae</taxon>
        <taxon>Lotharella</taxon>
    </lineage>
</organism>
<feature type="compositionally biased region" description="Polar residues" evidence="1">
    <location>
        <begin position="86"/>
        <end position="96"/>
    </location>
</feature>
<accession>A0A7S2TQG4</accession>
<feature type="transmembrane region" description="Helical" evidence="2">
    <location>
        <begin position="37"/>
        <end position="58"/>
    </location>
</feature>
<sequence length="494" mass="55183">MPRSGGEHELLVTTGANEYIPPRPSLQTRPKSKGAEYCFWAATFLCIFVCAVPVIAGLSSPEPVVRLNKFEEEVTKAELFPPPGTPQVSGPVQTTHRPTEASKEEFAASKGPGREGKDGKPSAAEDEPESTNHGTNFNATYAFCKDIKHKGGRDPPTGCPTDRFVIPVGEGGLNNAILRLWHGIVDANRTRTHTLLLPYLRNHPARFKPAQDLGPSRRIPFSDVFDEDAYCAMLKDLNICYICQHHPPHDDARADLWKEGIPPGLPSDDPDSFKRTKNDITILSSNVWPDQSPEFYRYLRGLVPNALAQNAIKKVRHSIGTRKYVSVHMRIEDDWRAFKRGGFYVPADQIVREIAEQAFFSQMRESSKDKTLPVFIATGAKEEATKAWGAVPGVRVVYNVGHHLKGMNWAARSLVDLEVAKDAEVFIGTAMFSTFSSNIVFFRFEEARCQAVIHGKAMDNVLSYAYHNMEKWGRGKLLECHHLCWGKEKEEPGK</sequence>
<gene>
    <name evidence="3" type="ORF">LSP00402_LOCUS10009</name>
</gene>
<evidence type="ECO:0000256" key="2">
    <source>
        <dbReference type="SAM" id="Phobius"/>
    </source>
</evidence>
<dbReference type="AlphaFoldDB" id="A0A7S2TQG4"/>
<reference evidence="3" key="1">
    <citation type="submission" date="2021-01" db="EMBL/GenBank/DDBJ databases">
        <authorList>
            <person name="Corre E."/>
            <person name="Pelletier E."/>
            <person name="Niang G."/>
            <person name="Scheremetjew M."/>
            <person name="Finn R."/>
            <person name="Kale V."/>
            <person name="Holt S."/>
            <person name="Cochrane G."/>
            <person name="Meng A."/>
            <person name="Brown T."/>
            <person name="Cohen L."/>
        </authorList>
    </citation>
    <scope>NUCLEOTIDE SEQUENCE</scope>
    <source>
        <strain evidence="3">CCMP622</strain>
    </source>
</reference>
<protein>
    <recommendedName>
        <fullName evidence="4">O-fucosyltransferase family protein</fullName>
    </recommendedName>
</protein>